<evidence type="ECO:0000313" key="3">
    <source>
        <dbReference type="EMBL" id="MBB3675392.1"/>
    </source>
</evidence>
<accession>A0A323VP31</accession>
<feature type="transmembrane region" description="Helical" evidence="2">
    <location>
        <begin position="40"/>
        <end position="60"/>
    </location>
</feature>
<reference evidence="3 6" key="2">
    <citation type="submission" date="2020-08" db="EMBL/GenBank/DDBJ databases">
        <title>Sequencing the genomes of 1000 actinobacteria strains.</title>
        <authorList>
            <person name="Klenk H.-P."/>
        </authorList>
    </citation>
    <scope>NUCLEOTIDE SEQUENCE [LARGE SCALE GENOMIC DNA]</scope>
    <source>
        <strain evidence="3 6">DSM 16678</strain>
    </source>
</reference>
<comment type="caution">
    <text evidence="4">The sequence shown here is derived from an EMBL/GenBank/DDBJ whole genome shotgun (WGS) entry which is preliminary data.</text>
</comment>
<protein>
    <submittedName>
        <fullName evidence="4">Uncharacterized protein</fullName>
    </submittedName>
</protein>
<keyword evidence="2" id="KW-0812">Transmembrane</keyword>
<keyword evidence="2" id="KW-1133">Transmembrane helix</keyword>
<proteinExistence type="predicted"/>
<feature type="compositionally biased region" description="Basic and acidic residues" evidence="1">
    <location>
        <begin position="1"/>
        <end position="15"/>
    </location>
</feature>
<dbReference type="RefSeq" id="WP_110552374.1">
    <property type="nucleotide sequence ID" value="NZ_JACIBU010000001.1"/>
</dbReference>
<evidence type="ECO:0000256" key="1">
    <source>
        <dbReference type="SAM" id="MobiDB-lite"/>
    </source>
</evidence>
<keyword evidence="5" id="KW-1185">Reference proteome</keyword>
<evidence type="ECO:0000313" key="6">
    <source>
        <dbReference type="Proteomes" id="UP000580718"/>
    </source>
</evidence>
<keyword evidence="2" id="KW-0472">Membrane</keyword>
<dbReference type="Proteomes" id="UP000247602">
    <property type="component" value="Unassembled WGS sequence"/>
</dbReference>
<name>A0A323VP31_9ACTN</name>
<evidence type="ECO:0000256" key="2">
    <source>
        <dbReference type="SAM" id="Phobius"/>
    </source>
</evidence>
<dbReference type="EMBL" id="QKNV01000102">
    <property type="protein sequence ID" value="PZA21258.1"/>
    <property type="molecule type" value="Genomic_DNA"/>
</dbReference>
<feature type="region of interest" description="Disordered" evidence="1">
    <location>
        <begin position="1"/>
        <end position="21"/>
    </location>
</feature>
<sequence>MDETELQHRLTRLAERTAPPPRESLAEVVVARHRSQGRQVAGITALVAAVAAVVVAVPSLTGGPAQPTAATSADGLPAPVDDWAGGLLTTPTRGSLAADTAFVEGVRQLSWQNPMAGPHDDDPDAPLDTRVVVYAGDVAGARFALVAGENTAQVDDDPALQTDAGVLSDVAIAWYLGPAGAAAGDMTLQSVPRGVDSYGGPAGFFDGATGALVVVGEPGDAMTVSPRPVVAADGSVVREQVPVEAPDGIGTAVFPAGSVSGTSLRYTVVRGTESWTSSPSWTGSDSSAPQVPVTWLRPAPAPGPVDSLAEWEPQQLLERLGLLAEEVQFSMVWAGDVPSPVERTSRVSLLAATLPSGAVYLQCSLGLDLGNGSAGGTWCGSGIRPAGTPLAEQTVVVRSDATDMSRNSDVVSSLIVVAPPTAVAARAVDLDGAVLAGFPLVDGVAVVPFPERAATVETLAADGTVLESTRPLTMADLGD</sequence>
<dbReference type="Proteomes" id="UP000580718">
    <property type="component" value="Unassembled WGS sequence"/>
</dbReference>
<organism evidence="4 5">
    <name type="scientific">Modestobacter versicolor</name>
    <dbReference type="NCBI Taxonomy" id="429133"/>
    <lineage>
        <taxon>Bacteria</taxon>
        <taxon>Bacillati</taxon>
        <taxon>Actinomycetota</taxon>
        <taxon>Actinomycetes</taxon>
        <taxon>Geodermatophilales</taxon>
        <taxon>Geodermatophilaceae</taxon>
        <taxon>Modestobacter</taxon>
    </lineage>
</organism>
<evidence type="ECO:0000313" key="5">
    <source>
        <dbReference type="Proteomes" id="UP000247602"/>
    </source>
</evidence>
<dbReference type="AlphaFoldDB" id="A0A323VP31"/>
<reference evidence="4 5" key="1">
    <citation type="submission" date="2018-06" db="EMBL/GenBank/DDBJ databases">
        <title>Draft genome sequence of Modestobacter versicolor CP153-2.</title>
        <authorList>
            <person name="Gundlapally S.R."/>
        </authorList>
    </citation>
    <scope>NUCLEOTIDE SEQUENCE [LARGE SCALE GENOMIC DNA]</scope>
    <source>
        <strain evidence="4 5">CP153-2</strain>
    </source>
</reference>
<gene>
    <name evidence="4" type="ORF">DMO24_11270</name>
    <name evidence="3" type="ORF">FHX36_001127</name>
</gene>
<dbReference type="EMBL" id="JACIBU010000001">
    <property type="protein sequence ID" value="MBB3675392.1"/>
    <property type="molecule type" value="Genomic_DNA"/>
</dbReference>
<evidence type="ECO:0000313" key="4">
    <source>
        <dbReference type="EMBL" id="PZA21258.1"/>
    </source>
</evidence>